<protein>
    <submittedName>
        <fullName evidence="2">Uncharacterized protein</fullName>
    </submittedName>
</protein>
<sequence>MSSVAIPQLQLKRTSQKKGPAETAISPSHGPRALGEQTMNERDASTTPPEMANRAPIFALENPAIEMERYASILAHLSEDLLSRERWEEGLIDGDVLLRTRDSTIEDVEFLVGQIYFVARQIGDATTRALNDHIIREEQGAVAGGKAINQLIARLKGNETPMQLVQAATDLARGVAA</sequence>
<organism evidence="2 3">
    <name type="scientific">Kaistia terrae</name>
    <dbReference type="NCBI Taxonomy" id="537017"/>
    <lineage>
        <taxon>Bacteria</taxon>
        <taxon>Pseudomonadati</taxon>
        <taxon>Pseudomonadota</taxon>
        <taxon>Alphaproteobacteria</taxon>
        <taxon>Hyphomicrobiales</taxon>
        <taxon>Kaistiaceae</taxon>
        <taxon>Kaistia</taxon>
    </lineage>
</organism>
<comment type="caution">
    <text evidence="2">The sequence shown here is derived from an EMBL/GenBank/DDBJ whole genome shotgun (WGS) entry which is preliminary data.</text>
</comment>
<dbReference type="Proteomes" id="UP001596150">
    <property type="component" value="Unassembled WGS sequence"/>
</dbReference>
<name>A0ABW0PYH1_9HYPH</name>
<dbReference type="EMBL" id="JBHSML010000003">
    <property type="protein sequence ID" value="MFC5516527.1"/>
    <property type="molecule type" value="Genomic_DNA"/>
</dbReference>
<evidence type="ECO:0000313" key="2">
    <source>
        <dbReference type="EMBL" id="MFC5516527.1"/>
    </source>
</evidence>
<keyword evidence="3" id="KW-1185">Reference proteome</keyword>
<dbReference type="RefSeq" id="WP_266344222.1">
    <property type="nucleotide sequence ID" value="NZ_JAPKNH010000004.1"/>
</dbReference>
<gene>
    <name evidence="2" type="ORF">ACFPP9_12155</name>
</gene>
<proteinExistence type="predicted"/>
<evidence type="ECO:0000313" key="3">
    <source>
        <dbReference type="Proteomes" id="UP001596150"/>
    </source>
</evidence>
<evidence type="ECO:0000256" key="1">
    <source>
        <dbReference type="SAM" id="MobiDB-lite"/>
    </source>
</evidence>
<feature type="region of interest" description="Disordered" evidence="1">
    <location>
        <begin position="1"/>
        <end position="50"/>
    </location>
</feature>
<reference evidence="3" key="1">
    <citation type="journal article" date="2019" name="Int. J. Syst. Evol. Microbiol.">
        <title>The Global Catalogue of Microorganisms (GCM) 10K type strain sequencing project: providing services to taxonomists for standard genome sequencing and annotation.</title>
        <authorList>
            <consortium name="The Broad Institute Genomics Platform"/>
            <consortium name="The Broad Institute Genome Sequencing Center for Infectious Disease"/>
            <person name="Wu L."/>
            <person name="Ma J."/>
        </authorList>
    </citation>
    <scope>NUCLEOTIDE SEQUENCE [LARGE SCALE GENOMIC DNA]</scope>
    <source>
        <strain evidence="3">KACC 12633</strain>
    </source>
</reference>
<accession>A0ABW0PYH1</accession>